<reference evidence="1" key="1">
    <citation type="submission" date="2020-05" db="EMBL/GenBank/DDBJ databases">
        <title>Mycena genomes resolve the evolution of fungal bioluminescence.</title>
        <authorList>
            <person name="Tsai I.J."/>
        </authorList>
    </citation>
    <scope>NUCLEOTIDE SEQUENCE</scope>
    <source>
        <strain evidence="1">CCC161011</strain>
    </source>
</reference>
<organism evidence="1 2">
    <name type="scientific">Mycena venus</name>
    <dbReference type="NCBI Taxonomy" id="2733690"/>
    <lineage>
        <taxon>Eukaryota</taxon>
        <taxon>Fungi</taxon>
        <taxon>Dikarya</taxon>
        <taxon>Basidiomycota</taxon>
        <taxon>Agaricomycotina</taxon>
        <taxon>Agaricomycetes</taxon>
        <taxon>Agaricomycetidae</taxon>
        <taxon>Agaricales</taxon>
        <taxon>Marasmiineae</taxon>
        <taxon>Mycenaceae</taxon>
        <taxon>Mycena</taxon>
    </lineage>
</organism>
<comment type="caution">
    <text evidence="1">The sequence shown here is derived from an EMBL/GenBank/DDBJ whole genome shotgun (WGS) entry which is preliminary data.</text>
</comment>
<proteinExistence type="predicted"/>
<dbReference type="EMBL" id="JACAZI010000005">
    <property type="protein sequence ID" value="KAF7359562.1"/>
    <property type="molecule type" value="Genomic_DNA"/>
</dbReference>
<name>A0A8H7D4Z9_9AGAR</name>
<evidence type="ECO:0000313" key="2">
    <source>
        <dbReference type="Proteomes" id="UP000620124"/>
    </source>
</evidence>
<gene>
    <name evidence="1" type="ORF">MVEN_00679600</name>
</gene>
<dbReference type="AlphaFoldDB" id="A0A8H7D4Z9"/>
<evidence type="ECO:0000313" key="1">
    <source>
        <dbReference type="EMBL" id="KAF7359562.1"/>
    </source>
</evidence>
<protein>
    <submittedName>
        <fullName evidence="1">Uncharacterized protein</fullName>
    </submittedName>
</protein>
<accession>A0A8H7D4Z9</accession>
<dbReference type="Proteomes" id="UP000620124">
    <property type="component" value="Unassembled WGS sequence"/>
</dbReference>
<sequence>MLFRHQIGLKDTSRVISVFLLVLLNNTETLGLDLELTLSWQRGWRRSVLSSFLSKSAARMLGVWGPLKTIKLAARSKIWAETRWRSRKKLRPRRNRNRNRRLVFSFQLIQARQPRITNADKDK</sequence>
<keyword evidence="2" id="KW-1185">Reference proteome</keyword>